<dbReference type="AlphaFoldDB" id="A0A375YS81"/>
<reference evidence="2 3" key="1">
    <citation type="submission" date="2018-05" db="EMBL/GenBank/DDBJ databases">
        <authorList>
            <consortium name="IHU Genomes"/>
        </authorList>
    </citation>
    <scope>NUCLEOTIDE SEQUENCE [LARGE SCALE GENOMIC DNA]</scope>
    <source>
        <strain evidence="2 3">P7336</strain>
    </source>
</reference>
<dbReference type="CDD" id="cd07043">
    <property type="entry name" value="STAS_anti-anti-sigma_factors"/>
    <property type="match status" value="1"/>
</dbReference>
<dbReference type="InterPro" id="IPR036513">
    <property type="entry name" value="STAS_dom_sf"/>
</dbReference>
<proteinExistence type="predicted"/>
<dbReference type="InterPro" id="IPR002645">
    <property type="entry name" value="STAS_dom"/>
</dbReference>
<dbReference type="EMBL" id="UEGW01000001">
    <property type="protein sequence ID" value="SRX91803.1"/>
    <property type="molecule type" value="Genomic_DNA"/>
</dbReference>
<feature type="domain" description="STAS" evidence="1">
    <location>
        <begin position="42"/>
        <end position="137"/>
    </location>
</feature>
<organism evidence="2 3">
    <name type="scientific">Mycobacterium shimoidei</name>
    <dbReference type="NCBI Taxonomy" id="29313"/>
    <lineage>
        <taxon>Bacteria</taxon>
        <taxon>Bacillati</taxon>
        <taxon>Actinomycetota</taxon>
        <taxon>Actinomycetes</taxon>
        <taxon>Mycobacteriales</taxon>
        <taxon>Mycobacteriaceae</taxon>
        <taxon>Mycobacterium</taxon>
    </lineage>
</organism>
<dbReference type="STRING" id="29313.BHQ16_06615"/>
<dbReference type="RefSeq" id="WP_113962821.1">
    <property type="nucleotide sequence ID" value="NZ_UEGW01000001.1"/>
</dbReference>
<dbReference type="Pfam" id="PF01740">
    <property type="entry name" value="STAS"/>
    <property type="match status" value="1"/>
</dbReference>
<evidence type="ECO:0000313" key="3">
    <source>
        <dbReference type="Proteomes" id="UP000252015"/>
    </source>
</evidence>
<keyword evidence="3" id="KW-1185">Reference proteome</keyword>
<evidence type="ECO:0000259" key="1">
    <source>
        <dbReference type="PROSITE" id="PS50801"/>
    </source>
</evidence>
<accession>A0A375YS81</accession>
<protein>
    <submittedName>
        <fullName evidence="2">Anti-anti-sigma factor [Saccharomonospora viridis DSM]</fullName>
    </submittedName>
</protein>
<dbReference type="SUPFAM" id="SSF52091">
    <property type="entry name" value="SpoIIaa-like"/>
    <property type="match status" value="1"/>
</dbReference>
<dbReference type="Gene3D" id="3.30.750.24">
    <property type="entry name" value="STAS domain"/>
    <property type="match status" value="1"/>
</dbReference>
<name>A0A375YS81_MYCSH</name>
<dbReference type="PROSITE" id="PS50801">
    <property type="entry name" value="STAS"/>
    <property type="match status" value="1"/>
</dbReference>
<sequence length="146" mass="15321">MSHATNPGSARASAAKDAAFPSQPLENHTARFTADQSLTGAVITAEGELDASNAGELTEFVQRCAAHCKSVIVDLSGVEFFGTAGFSALHTINVRCAGAHVRWVVVPSHAVSRVLSICDPDNALPVAETVADANDLQPRQLFQLIP</sequence>
<gene>
    <name evidence="2" type="ORF">MSP7336_00024</name>
</gene>
<evidence type="ECO:0000313" key="2">
    <source>
        <dbReference type="EMBL" id="SRX91803.1"/>
    </source>
</evidence>
<dbReference type="Proteomes" id="UP000252015">
    <property type="component" value="Unassembled WGS sequence"/>
</dbReference>